<protein>
    <recommendedName>
        <fullName evidence="8">Ammonium transporter</fullName>
    </recommendedName>
</protein>
<feature type="transmembrane region" description="Helical" evidence="8">
    <location>
        <begin position="126"/>
        <end position="146"/>
    </location>
</feature>
<feature type="transmembrane region" description="Helical" evidence="8">
    <location>
        <begin position="166"/>
        <end position="187"/>
    </location>
</feature>
<reference evidence="11" key="1">
    <citation type="submission" date="2017-09" db="EMBL/GenBank/DDBJ databases">
        <title>Metaegenomics of thermophilic ammonia-oxidizing enrichment culture.</title>
        <authorList>
            <person name="Kato S."/>
            <person name="Suzuki K."/>
        </authorList>
    </citation>
    <scope>NUCLEOTIDE SEQUENCE [LARGE SCALE GENOMIC DNA]</scope>
</reference>
<dbReference type="InterPro" id="IPR018047">
    <property type="entry name" value="Ammonium_transpt_CS"/>
</dbReference>
<dbReference type="PROSITE" id="PS01219">
    <property type="entry name" value="AMMONIUM_TRANSP"/>
    <property type="match status" value="1"/>
</dbReference>
<dbReference type="Proteomes" id="UP000236642">
    <property type="component" value="Unassembled WGS sequence"/>
</dbReference>
<gene>
    <name evidence="10" type="primary">nrgA</name>
    <name evidence="10" type="ORF">HRbin22_01712</name>
</gene>
<dbReference type="InterPro" id="IPR001905">
    <property type="entry name" value="Ammonium_transpt"/>
</dbReference>
<dbReference type="GO" id="GO:0008519">
    <property type="term" value="F:ammonium channel activity"/>
    <property type="evidence" value="ECO:0007669"/>
    <property type="project" value="InterPro"/>
</dbReference>
<dbReference type="NCBIfam" id="TIGR00836">
    <property type="entry name" value="amt"/>
    <property type="match status" value="1"/>
</dbReference>
<feature type="transmembrane region" description="Helical" evidence="8">
    <location>
        <begin position="93"/>
        <end position="114"/>
    </location>
</feature>
<feature type="transmembrane region" description="Helical" evidence="8">
    <location>
        <begin position="298"/>
        <end position="316"/>
    </location>
</feature>
<feature type="transmembrane region" description="Helical" evidence="8">
    <location>
        <begin position="328"/>
        <end position="347"/>
    </location>
</feature>
<evidence type="ECO:0000313" key="11">
    <source>
        <dbReference type="Proteomes" id="UP000236642"/>
    </source>
</evidence>
<evidence type="ECO:0000256" key="8">
    <source>
        <dbReference type="RuleBase" id="RU362002"/>
    </source>
</evidence>
<evidence type="ECO:0000256" key="3">
    <source>
        <dbReference type="ARBA" id="ARBA00022448"/>
    </source>
</evidence>
<feature type="transmembrane region" description="Helical" evidence="8">
    <location>
        <begin position="28"/>
        <end position="48"/>
    </location>
</feature>
<dbReference type="EMBL" id="BEHY01000044">
    <property type="protein sequence ID" value="GBD09458.1"/>
    <property type="molecule type" value="Genomic_DNA"/>
</dbReference>
<dbReference type="InterPro" id="IPR024041">
    <property type="entry name" value="NH4_transpt_AmtB-like_dom"/>
</dbReference>
<dbReference type="SUPFAM" id="SSF111352">
    <property type="entry name" value="Ammonium transporter"/>
    <property type="match status" value="1"/>
</dbReference>
<evidence type="ECO:0000256" key="5">
    <source>
        <dbReference type="ARBA" id="ARBA00022989"/>
    </source>
</evidence>
<evidence type="ECO:0000256" key="1">
    <source>
        <dbReference type="ARBA" id="ARBA00004141"/>
    </source>
</evidence>
<keyword evidence="4 8" id="KW-0812">Transmembrane</keyword>
<sequence>MFMQAGFALVETGFTRAKNAAHTMAMNFIIYVLGMTGYFATGFALQFGGIGRVGVPNLGGLKVLDGEFTVHIAGLDWGLFGTKGFFMRDAYDVAVAVMFLFQMVFMDTAATIPTGAMAERFKWTAFCLYSLFIGAFLYPIYGNWAWGGGWLSQLGRLGLGVGYIDFAGSGVVHAIGGWTALAGAIVLGPRLGKYNRDGTPNPIPGHNLVMALLGVFILAFGWFGFNPGSTLGASGNGNLRIGLVAVATMLASGSGTLAAMLYTWATTGKPDPAMAANGMLAGLVAITAPSGYVSPMNAFLIGAIAGVLVCLSVAFLERVAKVDDPVGAISVHGTCGAFGQLAVGLFADGTANYGGLTVRGLFYGDAGQLAAQAIGMVVAFLWAFGVSWVFFKILDALVGLRVSPEVELQGLDFPELGVFAYPDGRLVPIPGAARLPVIPPAPAEATAG</sequence>
<keyword evidence="5 8" id="KW-1133">Transmembrane helix</keyword>
<feature type="transmembrane region" description="Helical" evidence="8">
    <location>
        <begin position="208"/>
        <end position="225"/>
    </location>
</feature>
<accession>A0A2H5Y7V8</accession>
<dbReference type="Pfam" id="PF00909">
    <property type="entry name" value="Ammonium_transp"/>
    <property type="match status" value="1"/>
</dbReference>
<keyword evidence="6 8" id="KW-0472">Membrane</keyword>
<feature type="transmembrane region" description="Helical" evidence="8">
    <location>
        <begin position="274"/>
        <end position="292"/>
    </location>
</feature>
<dbReference type="InterPro" id="IPR029020">
    <property type="entry name" value="Ammonium/urea_transptr"/>
</dbReference>
<evidence type="ECO:0000256" key="7">
    <source>
        <dbReference type="ARBA" id="ARBA00023177"/>
    </source>
</evidence>
<keyword evidence="3 8" id="KW-0813">Transport</keyword>
<comment type="subcellular location">
    <subcellularLocation>
        <location evidence="8">Cell membrane</location>
        <topology evidence="8">Multi-pass membrane protein</topology>
    </subcellularLocation>
    <subcellularLocation>
        <location evidence="1">Membrane</location>
        <topology evidence="1">Multi-pass membrane protein</topology>
    </subcellularLocation>
</comment>
<keyword evidence="7 8" id="KW-0924">Ammonia transport</keyword>
<feature type="domain" description="Ammonium transporter AmtB-like" evidence="9">
    <location>
        <begin position="1"/>
        <end position="421"/>
    </location>
</feature>
<proteinExistence type="inferred from homology"/>
<dbReference type="GO" id="GO:0097272">
    <property type="term" value="P:ammonium homeostasis"/>
    <property type="evidence" value="ECO:0007669"/>
    <property type="project" value="TreeGrafter"/>
</dbReference>
<name>A0A2H5Y7V8_9CHLR</name>
<evidence type="ECO:0000256" key="4">
    <source>
        <dbReference type="ARBA" id="ARBA00022692"/>
    </source>
</evidence>
<feature type="transmembrane region" description="Helical" evidence="8">
    <location>
        <begin position="367"/>
        <end position="391"/>
    </location>
</feature>
<dbReference type="GO" id="GO:0005886">
    <property type="term" value="C:plasma membrane"/>
    <property type="evidence" value="ECO:0007669"/>
    <property type="project" value="UniProtKB-SubCell"/>
</dbReference>
<dbReference type="PANTHER" id="PTHR11730">
    <property type="entry name" value="AMMONIUM TRANSPORTER"/>
    <property type="match status" value="1"/>
</dbReference>
<dbReference type="PANTHER" id="PTHR11730:SF6">
    <property type="entry name" value="AMMONIUM TRANSPORTER"/>
    <property type="match status" value="1"/>
</dbReference>
<evidence type="ECO:0000313" key="10">
    <source>
        <dbReference type="EMBL" id="GBD09458.1"/>
    </source>
</evidence>
<evidence type="ECO:0000256" key="2">
    <source>
        <dbReference type="ARBA" id="ARBA00005887"/>
    </source>
</evidence>
<comment type="similarity">
    <text evidence="2 8">Belongs to the ammonia transporter channel (TC 1.A.11.2) family.</text>
</comment>
<comment type="caution">
    <text evidence="10">The sequence shown here is derived from an EMBL/GenBank/DDBJ whole genome shotgun (WGS) entry which is preliminary data.</text>
</comment>
<organism evidence="10 11">
    <name type="scientific">Candidatus Thermoflexus japonica</name>
    <dbReference type="NCBI Taxonomy" id="2035417"/>
    <lineage>
        <taxon>Bacteria</taxon>
        <taxon>Bacillati</taxon>
        <taxon>Chloroflexota</taxon>
        <taxon>Thermoflexia</taxon>
        <taxon>Thermoflexales</taxon>
        <taxon>Thermoflexaceae</taxon>
        <taxon>Thermoflexus</taxon>
    </lineage>
</organism>
<dbReference type="AlphaFoldDB" id="A0A2H5Y7V8"/>
<evidence type="ECO:0000259" key="9">
    <source>
        <dbReference type="Pfam" id="PF00909"/>
    </source>
</evidence>
<feature type="transmembrane region" description="Helical" evidence="8">
    <location>
        <begin position="237"/>
        <end position="262"/>
    </location>
</feature>
<dbReference type="Gene3D" id="1.10.3430.10">
    <property type="entry name" value="Ammonium transporter AmtB like domains"/>
    <property type="match status" value="1"/>
</dbReference>
<evidence type="ECO:0000256" key="6">
    <source>
        <dbReference type="ARBA" id="ARBA00023136"/>
    </source>
</evidence>